<proteinExistence type="predicted"/>
<comment type="caution">
    <text evidence="1">The sequence shown here is derived from an EMBL/GenBank/DDBJ whole genome shotgun (WGS) entry which is preliminary data.</text>
</comment>
<gene>
    <name evidence="1" type="ORF">PL2TA16_01431</name>
</gene>
<dbReference type="PATRIC" id="fig|1353533.3.peg.4851"/>
<dbReference type="AlphaFoldDB" id="V4HJQ0"/>
<organism evidence="1 2">
    <name type="scientific">Pseudoalteromonas luteoviolacea (strain 2ta16)</name>
    <dbReference type="NCBI Taxonomy" id="1353533"/>
    <lineage>
        <taxon>Bacteria</taxon>
        <taxon>Pseudomonadati</taxon>
        <taxon>Pseudomonadota</taxon>
        <taxon>Gammaproteobacteria</taxon>
        <taxon>Alteromonadales</taxon>
        <taxon>Pseudoalteromonadaceae</taxon>
        <taxon>Pseudoalteromonas</taxon>
    </lineage>
</organism>
<evidence type="ECO:0008006" key="3">
    <source>
        <dbReference type="Google" id="ProtNLM"/>
    </source>
</evidence>
<dbReference type="SUPFAM" id="SSF48239">
    <property type="entry name" value="Terpenoid cyclases/Protein prenyltransferases"/>
    <property type="match status" value="1"/>
</dbReference>
<name>V4HJQ0_PSEL2</name>
<accession>V4HJQ0</accession>
<dbReference type="InterPro" id="IPR008930">
    <property type="entry name" value="Terpenoid_cyclase/PrenylTrfase"/>
</dbReference>
<protein>
    <recommendedName>
        <fullName evidence="3">Squalene cyclase C-terminal domain-containing protein</fullName>
    </recommendedName>
</protein>
<dbReference type="EMBL" id="AUSV01000133">
    <property type="protein sequence ID" value="ESP91040.1"/>
    <property type="molecule type" value="Genomic_DNA"/>
</dbReference>
<dbReference type="Proteomes" id="UP000017820">
    <property type="component" value="Unassembled WGS sequence"/>
</dbReference>
<evidence type="ECO:0000313" key="1">
    <source>
        <dbReference type="EMBL" id="ESP91040.1"/>
    </source>
</evidence>
<evidence type="ECO:0000313" key="2">
    <source>
        <dbReference type="Proteomes" id="UP000017820"/>
    </source>
</evidence>
<sequence>MGLGYWPKTNMQNNLTIHCKTQNPNSLFGSNSLKYLLPLLLLNSSLAWSQVETLNKPPHWDRLKAAQWLDNRAQWWLDYPVQQTPTDHNGAVQCNACHTTHTYTLVRPKLMQGTGLNERIFDNIRRRLVAGPGVAPWFVNPPGRLTQSRGSEAINTTYLLAMKEAREGALQPSPLLITAFERLWLHQRADGGWDWFNFTYEPLASIEAQHFAACQVAVAIGTAPGYFNENAPQALINRVDKLRNWLKASRNPNNLFGEAWLLFASTKLEGLLTPQEQNQIIGKLLQKQNRDEVNKGSWILYELNDWRYSEKTAPTKPRKLHPDARKPEAYSTGLIAYILMQPVLKVTIQISYPPLIGCVTINNLTALGEHTLSVLTEAKTILPIYFYLMKQPLGRHSHCSRGKGVEMIANMV</sequence>
<reference evidence="1 2" key="1">
    <citation type="submission" date="2013-07" db="EMBL/GenBank/DDBJ databases">
        <title>Draft genome sequence of Pseudoalteromonas luteoviolacea 2ta16.</title>
        <authorList>
            <person name="Allen E.E."/>
            <person name="Azam F."/>
            <person name="Podell S."/>
        </authorList>
    </citation>
    <scope>NUCLEOTIDE SEQUENCE [LARGE SCALE GENOMIC DNA]</scope>
    <source>
        <strain evidence="1 2">2ta16</strain>
    </source>
</reference>